<feature type="region of interest" description="Disordered" evidence="1">
    <location>
        <begin position="263"/>
        <end position="301"/>
    </location>
</feature>
<evidence type="ECO:0000313" key="3">
    <source>
        <dbReference type="EMBL" id="BCI50916.1"/>
    </source>
</evidence>
<reference evidence="3 4" key="1">
    <citation type="submission" date="2020-07" db="EMBL/GenBank/DDBJ databases">
        <title>Complete genome sequence of Mycolicibacterium litorale like strain isolated from cardiac implantable electronic device infection.</title>
        <authorList>
            <person name="Fukano H."/>
            <person name="Miyama H."/>
            <person name="Hoshino Y."/>
        </authorList>
    </citation>
    <scope>NUCLEOTIDE SEQUENCE [LARGE SCALE GENOMIC DNA]</scope>
    <source>
        <strain evidence="3 4">NIIDNTM18</strain>
    </source>
</reference>
<organism evidence="3 4">
    <name type="scientific">Mycolicibacterium litorale</name>
    <dbReference type="NCBI Taxonomy" id="758802"/>
    <lineage>
        <taxon>Bacteria</taxon>
        <taxon>Bacillati</taxon>
        <taxon>Actinomycetota</taxon>
        <taxon>Actinomycetes</taxon>
        <taxon>Mycobacteriales</taxon>
        <taxon>Mycobacteriaceae</taxon>
        <taxon>Mycolicibacterium</taxon>
    </lineage>
</organism>
<feature type="compositionally biased region" description="Basic residues" evidence="1">
    <location>
        <begin position="289"/>
        <end position="301"/>
    </location>
</feature>
<sequence length="301" mass="32372">MRNTLREATTARAIWRACGASVTGEEHLRRGLGCDDAYGYGIVGDFVVAAVADGAGAVTGTSAWGAYTACQSVLTDALQAEFIAGYRAGAMDDADPLIRWLFRNALDRVTRQAHALGLDPGLLSTTLCVGLADPHMAVFGQIGDGVIAVEQAGRIESMLVEQKADYANTTSFLQSDNAFEDSLRTAARTGVTAFALSTDGMTYKITDVATGAAYEPFFRDSWHHVRAGADAVEFAALLRGIRDDQTGDDKTMVLAVIDSSRDRPTGIYTDHSAAPAPQGRGPDVTQPLGRRRRQRWGRRRR</sequence>
<name>A0A6S6NZ23_9MYCO</name>
<evidence type="ECO:0000313" key="4">
    <source>
        <dbReference type="Proteomes" id="UP000515734"/>
    </source>
</evidence>
<gene>
    <name evidence="3" type="ORF">NIIDNTM18_01940</name>
</gene>
<dbReference type="InterPro" id="IPR036457">
    <property type="entry name" value="PPM-type-like_dom_sf"/>
</dbReference>
<dbReference type="Proteomes" id="UP000515734">
    <property type="component" value="Chromosome"/>
</dbReference>
<dbReference type="Pfam" id="PF13672">
    <property type="entry name" value="PP2C_2"/>
    <property type="match status" value="1"/>
</dbReference>
<protein>
    <recommendedName>
        <fullName evidence="2">PPM-type phosphatase domain-containing protein</fullName>
    </recommendedName>
</protein>
<dbReference type="RefSeq" id="WP_232100464.1">
    <property type="nucleotide sequence ID" value="NZ_AP023287.1"/>
</dbReference>
<proteinExistence type="predicted"/>
<accession>A0A6S6NZ23</accession>
<dbReference type="InterPro" id="IPR001932">
    <property type="entry name" value="PPM-type_phosphatase-like_dom"/>
</dbReference>
<dbReference type="AlphaFoldDB" id="A0A6S6NZ23"/>
<feature type="domain" description="PPM-type phosphatase" evidence="2">
    <location>
        <begin position="23"/>
        <end position="227"/>
    </location>
</feature>
<dbReference type="SUPFAM" id="SSF81606">
    <property type="entry name" value="PP2C-like"/>
    <property type="match status" value="1"/>
</dbReference>
<evidence type="ECO:0000256" key="1">
    <source>
        <dbReference type="SAM" id="MobiDB-lite"/>
    </source>
</evidence>
<dbReference type="EMBL" id="AP023287">
    <property type="protein sequence ID" value="BCI50916.1"/>
    <property type="molecule type" value="Genomic_DNA"/>
</dbReference>
<evidence type="ECO:0000259" key="2">
    <source>
        <dbReference type="Pfam" id="PF13672"/>
    </source>
</evidence>
<dbReference type="Gene3D" id="3.60.40.10">
    <property type="entry name" value="PPM-type phosphatase domain"/>
    <property type="match status" value="1"/>
</dbReference>